<dbReference type="Proteomes" id="UP000028681">
    <property type="component" value="Plasmid 1"/>
</dbReference>
<dbReference type="EMBL" id="CP006665">
    <property type="protein sequence ID" value="AIJ10680.1"/>
    <property type="molecule type" value="Genomic_DNA"/>
</dbReference>
<gene>
    <name evidence="1" type="ORF">ETEE_p1089</name>
</gene>
<evidence type="ECO:0000313" key="1">
    <source>
        <dbReference type="EMBL" id="AIJ10680.1"/>
    </source>
</evidence>
<protein>
    <submittedName>
        <fullName evidence="1">Uncharacterized protein</fullName>
    </submittedName>
</protein>
<reference evidence="1 2" key="1">
    <citation type="journal article" date="2012" name="PLoS ONE">
        <title>Edwardsiella comparative phylogenomics reveal the new intra/inter-species taxonomic relationships, virulence evolution and niche adaptation mechanisms.</title>
        <authorList>
            <person name="Yang M."/>
            <person name="Lv Y."/>
            <person name="Xiao J."/>
            <person name="Wu H."/>
            <person name="Zheng H."/>
            <person name="Liu Q."/>
            <person name="Zhang Y."/>
            <person name="Wang Q."/>
        </authorList>
    </citation>
    <scope>NUCLEOTIDE SEQUENCE [LARGE SCALE GENOMIC DNA]</scope>
    <source>
        <strain evidence="2">080813</strain>
        <plasmid evidence="2">Plasmid 1</plasmid>
    </source>
</reference>
<dbReference type="AlphaFoldDB" id="A0A076LPZ8"/>
<keyword evidence="1" id="KW-0614">Plasmid</keyword>
<dbReference type="KEGG" id="ete:ETEE_p1089"/>
<dbReference type="HOGENOM" id="CLU_192092_0_0_6"/>
<evidence type="ECO:0000313" key="2">
    <source>
        <dbReference type="Proteomes" id="UP000028681"/>
    </source>
</evidence>
<accession>A0A076LPZ8</accession>
<sequence>MISSSPKEIWAFTSEDATQYNRIDLTNGTNAHMPQQMIYANISKKLPSWVILYLAPKGVTLGNGEKIGFPYMLENGKPEFFVYPK</sequence>
<organism evidence="1 2">
    <name type="scientific">Edwardsiella anguillarum ET080813</name>
    <dbReference type="NCBI Taxonomy" id="667120"/>
    <lineage>
        <taxon>Bacteria</taxon>
        <taxon>Pseudomonadati</taxon>
        <taxon>Pseudomonadota</taxon>
        <taxon>Gammaproteobacteria</taxon>
        <taxon>Enterobacterales</taxon>
        <taxon>Hafniaceae</taxon>
        <taxon>Edwardsiella</taxon>
    </lineage>
</organism>
<name>A0A076LPZ8_9GAMM</name>
<geneLocation type="plasmid" evidence="1 2">
    <name>1</name>
</geneLocation>
<proteinExistence type="predicted"/>